<comment type="caution">
    <text evidence="2">The sequence shown here is derived from an EMBL/GenBank/DDBJ whole genome shotgun (WGS) entry which is preliminary data.</text>
</comment>
<organism evidence="2 3">
    <name type="scientific">Streptomyces pyxinicus</name>
    <dbReference type="NCBI Taxonomy" id="2970331"/>
    <lineage>
        <taxon>Bacteria</taxon>
        <taxon>Bacillati</taxon>
        <taxon>Actinomycetota</taxon>
        <taxon>Actinomycetes</taxon>
        <taxon>Kitasatosporales</taxon>
        <taxon>Streptomycetaceae</taxon>
        <taxon>Streptomyces</taxon>
    </lineage>
</organism>
<name>A0ABT2B287_9ACTN</name>
<reference evidence="2 3" key="1">
    <citation type="submission" date="2022-08" db="EMBL/GenBank/DDBJ databases">
        <authorList>
            <person name="Somphong A."/>
            <person name="Phongsopitanun W."/>
        </authorList>
    </citation>
    <scope>NUCLEOTIDE SEQUENCE [LARGE SCALE GENOMIC DNA]</scope>
    <source>
        <strain evidence="2 3">LP11</strain>
    </source>
</reference>
<evidence type="ECO:0000313" key="3">
    <source>
        <dbReference type="Proteomes" id="UP001205612"/>
    </source>
</evidence>
<proteinExistence type="predicted"/>
<evidence type="ECO:0000256" key="1">
    <source>
        <dbReference type="SAM" id="MobiDB-lite"/>
    </source>
</evidence>
<dbReference type="RefSeq" id="WP_258779118.1">
    <property type="nucleotide sequence ID" value="NZ_JANUGP010000010.1"/>
</dbReference>
<protein>
    <submittedName>
        <fullName evidence="2">Uncharacterized protein</fullName>
    </submittedName>
</protein>
<dbReference type="EMBL" id="JANUGP010000010">
    <property type="protein sequence ID" value="MCS0602602.1"/>
    <property type="molecule type" value="Genomic_DNA"/>
</dbReference>
<dbReference type="Proteomes" id="UP001205612">
    <property type="component" value="Unassembled WGS sequence"/>
</dbReference>
<feature type="region of interest" description="Disordered" evidence="1">
    <location>
        <begin position="24"/>
        <end position="45"/>
    </location>
</feature>
<keyword evidence="3" id="KW-1185">Reference proteome</keyword>
<gene>
    <name evidence="2" type="ORF">NX794_15490</name>
</gene>
<sequence>MSGGSRRIARVQVTSRMTWTFSARAAAGKARPARRGRPPVPATAPPVTVTLLCSAALLRSVLRAVRGRRAPARALRTGRRARFR</sequence>
<evidence type="ECO:0000313" key="2">
    <source>
        <dbReference type="EMBL" id="MCS0602602.1"/>
    </source>
</evidence>
<accession>A0ABT2B287</accession>